<protein>
    <recommendedName>
        <fullName evidence="3">FHA domain-containing protein</fullName>
    </recommendedName>
</protein>
<dbReference type="OrthoDB" id="3681926at2"/>
<sequence>MDSSLAITMSFGALSRTMSPGEEAVFGRSPECAFQIDPDDTAISRKAGVVRAENDVWFVVNTSVACTLEIVDDFGFPSVLAPGRKRPLQGEMRIRLSGNQKHEIVVHAPLTDAPVTEDEPEGQPTAIGASVALTPEERAVLVALFAGYLHEGAKYDPYPRTYDAAAARLRMTPSKVRKKVEYLRTRLTRAGVPNMDGLLNLAQYVLAKRLITKDDLGLL</sequence>
<proteinExistence type="predicted"/>
<dbReference type="SUPFAM" id="SSF49879">
    <property type="entry name" value="SMAD/FHA domain"/>
    <property type="match status" value="1"/>
</dbReference>
<evidence type="ECO:0000313" key="2">
    <source>
        <dbReference type="Proteomes" id="UP000316639"/>
    </source>
</evidence>
<organism evidence="1 2">
    <name type="scientific">Lentzea tibetensis</name>
    <dbReference type="NCBI Taxonomy" id="2591470"/>
    <lineage>
        <taxon>Bacteria</taxon>
        <taxon>Bacillati</taxon>
        <taxon>Actinomycetota</taxon>
        <taxon>Actinomycetes</taxon>
        <taxon>Pseudonocardiales</taxon>
        <taxon>Pseudonocardiaceae</taxon>
        <taxon>Lentzea</taxon>
    </lineage>
</organism>
<dbReference type="AlphaFoldDB" id="A0A563ESF7"/>
<dbReference type="Proteomes" id="UP000316639">
    <property type="component" value="Unassembled WGS sequence"/>
</dbReference>
<dbReference type="InterPro" id="IPR008984">
    <property type="entry name" value="SMAD_FHA_dom_sf"/>
</dbReference>
<dbReference type="RefSeq" id="WP_146353742.1">
    <property type="nucleotide sequence ID" value="NZ_VOBR01000012.1"/>
</dbReference>
<name>A0A563ESF7_9PSEU</name>
<evidence type="ECO:0000313" key="1">
    <source>
        <dbReference type="EMBL" id="TWP50580.1"/>
    </source>
</evidence>
<comment type="caution">
    <text evidence="1">The sequence shown here is derived from an EMBL/GenBank/DDBJ whole genome shotgun (WGS) entry which is preliminary data.</text>
</comment>
<reference evidence="1 2" key="1">
    <citation type="submission" date="2019-07" db="EMBL/GenBank/DDBJ databases">
        <title>Lentzea xizangensis sp. nov., isolated from Qinghai-Tibetan Plateau Soils.</title>
        <authorList>
            <person name="Huang J."/>
        </authorList>
    </citation>
    <scope>NUCLEOTIDE SEQUENCE [LARGE SCALE GENOMIC DNA]</scope>
    <source>
        <strain evidence="1 2">FXJ1.1311</strain>
    </source>
</reference>
<dbReference type="EMBL" id="VOBR01000012">
    <property type="protein sequence ID" value="TWP50580.1"/>
    <property type="molecule type" value="Genomic_DNA"/>
</dbReference>
<accession>A0A563ESF7</accession>
<gene>
    <name evidence="1" type="ORF">FKR81_20660</name>
</gene>
<evidence type="ECO:0008006" key="3">
    <source>
        <dbReference type="Google" id="ProtNLM"/>
    </source>
</evidence>
<keyword evidence="2" id="KW-1185">Reference proteome</keyword>